<dbReference type="AlphaFoldDB" id="A0A0D0BV16"/>
<keyword evidence="1" id="KW-1133">Transmembrane helix</keyword>
<dbReference type="HOGENOM" id="CLU_3087451_0_0_1"/>
<keyword evidence="1" id="KW-0812">Transmembrane</keyword>
<evidence type="ECO:0000313" key="3">
    <source>
        <dbReference type="Proteomes" id="UP000053593"/>
    </source>
</evidence>
<evidence type="ECO:0000256" key="1">
    <source>
        <dbReference type="SAM" id="Phobius"/>
    </source>
</evidence>
<dbReference type="Proteomes" id="UP000053593">
    <property type="component" value="Unassembled WGS sequence"/>
</dbReference>
<gene>
    <name evidence="2" type="ORF">GYMLUDRAFT_49318</name>
</gene>
<feature type="transmembrane region" description="Helical" evidence="1">
    <location>
        <begin position="32"/>
        <end position="50"/>
    </location>
</feature>
<dbReference type="EMBL" id="KN834829">
    <property type="protein sequence ID" value="KIK53424.1"/>
    <property type="molecule type" value="Genomic_DNA"/>
</dbReference>
<reference evidence="2 3" key="1">
    <citation type="submission" date="2014-04" db="EMBL/GenBank/DDBJ databases">
        <title>Evolutionary Origins and Diversification of the Mycorrhizal Mutualists.</title>
        <authorList>
            <consortium name="DOE Joint Genome Institute"/>
            <consortium name="Mycorrhizal Genomics Consortium"/>
            <person name="Kohler A."/>
            <person name="Kuo A."/>
            <person name="Nagy L.G."/>
            <person name="Floudas D."/>
            <person name="Copeland A."/>
            <person name="Barry K.W."/>
            <person name="Cichocki N."/>
            <person name="Veneault-Fourrey C."/>
            <person name="LaButti K."/>
            <person name="Lindquist E.A."/>
            <person name="Lipzen A."/>
            <person name="Lundell T."/>
            <person name="Morin E."/>
            <person name="Murat C."/>
            <person name="Riley R."/>
            <person name="Ohm R."/>
            <person name="Sun H."/>
            <person name="Tunlid A."/>
            <person name="Henrissat B."/>
            <person name="Grigoriev I.V."/>
            <person name="Hibbett D.S."/>
            <person name="Martin F."/>
        </authorList>
    </citation>
    <scope>NUCLEOTIDE SEQUENCE [LARGE SCALE GENOMIC DNA]</scope>
    <source>
        <strain evidence="2 3">FD-317 M1</strain>
    </source>
</reference>
<evidence type="ECO:0000313" key="2">
    <source>
        <dbReference type="EMBL" id="KIK53424.1"/>
    </source>
</evidence>
<protein>
    <submittedName>
        <fullName evidence="2">Uncharacterized protein</fullName>
    </submittedName>
</protein>
<name>A0A0D0BV16_9AGAR</name>
<keyword evidence="1" id="KW-0472">Membrane</keyword>
<proteinExistence type="predicted"/>
<keyword evidence="3" id="KW-1185">Reference proteome</keyword>
<accession>A0A0D0BV16</accession>
<sequence>MNSLEEAKKDGMIGMDLKMSDLMTQSLTERWWITRVVSMLQGAFSIMIYARD</sequence>
<organism evidence="2 3">
    <name type="scientific">Collybiopsis luxurians FD-317 M1</name>
    <dbReference type="NCBI Taxonomy" id="944289"/>
    <lineage>
        <taxon>Eukaryota</taxon>
        <taxon>Fungi</taxon>
        <taxon>Dikarya</taxon>
        <taxon>Basidiomycota</taxon>
        <taxon>Agaricomycotina</taxon>
        <taxon>Agaricomycetes</taxon>
        <taxon>Agaricomycetidae</taxon>
        <taxon>Agaricales</taxon>
        <taxon>Marasmiineae</taxon>
        <taxon>Omphalotaceae</taxon>
        <taxon>Collybiopsis</taxon>
        <taxon>Collybiopsis luxurians</taxon>
    </lineage>
</organism>